<dbReference type="OrthoDB" id="1858978at2759"/>
<dbReference type="Proteomes" id="UP000001610">
    <property type="component" value="Unassembled WGS sequence"/>
</dbReference>
<evidence type="ECO:0000313" key="1">
    <source>
        <dbReference type="EMBL" id="EGX88328.1"/>
    </source>
</evidence>
<dbReference type="AlphaFoldDB" id="G3JR32"/>
<accession>G3JR32</accession>
<organism evidence="1 2">
    <name type="scientific">Cordyceps militaris (strain CM01)</name>
    <name type="common">Caterpillar fungus</name>
    <dbReference type="NCBI Taxonomy" id="983644"/>
    <lineage>
        <taxon>Eukaryota</taxon>
        <taxon>Fungi</taxon>
        <taxon>Dikarya</taxon>
        <taxon>Ascomycota</taxon>
        <taxon>Pezizomycotina</taxon>
        <taxon>Sordariomycetes</taxon>
        <taxon>Hypocreomycetidae</taxon>
        <taxon>Hypocreales</taxon>
        <taxon>Cordycipitaceae</taxon>
        <taxon>Cordyceps</taxon>
    </lineage>
</organism>
<dbReference type="GeneID" id="18170379"/>
<dbReference type="HOGENOM" id="CLU_1570573_0_0_1"/>
<dbReference type="RefSeq" id="XP_006673573.1">
    <property type="nucleotide sequence ID" value="XM_006673510.1"/>
</dbReference>
<name>G3JR32_CORMM</name>
<reference evidence="1 2" key="1">
    <citation type="journal article" date="2011" name="Genome Biol.">
        <title>Genome sequence of the insect pathogenic fungus Cordyceps militaris, a valued traditional Chinese medicine.</title>
        <authorList>
            <person name="Zheng P."/>
            <person name="Xia Y."/>
            <person name="Xiao G."/>
            <person name="Xiong C."/>
            <person name="Hu X."/>
            <person name="Zhang S."/>
            <person name="Zheng H."/>
            <person name="Huang Y."/>
            <person name="Zhou Y."/>
            <person name="Wang S."/>
            <person name="Zhao G.P."/>
            <person name="Liu X."/>
            <person name="St Leger R.J."/>
            <person name="Wang C."/>
        </authorList>
    </citation>
    <scope>NUCLEOTIDE SEQUENCE [LARGE SCALE GENOMIC DNA]</scope>
    <source>
        <strain evidence="1 2">CM01</strain>
    </source>
</reference>
<evidence type="ECO:0000313" key="2">
    <source>
        <dbReference type="Proteomes" id="UP000001610"/>
    </source>
</evidence>
<dbReference type="KEGG" id="cmt:CCM_08371"/>
<dbReference type="EMBL" id="JH126405">
    <property type="protein sequence ID" value="EGX88328.1"/>
    <property type="molecule type" value="Genomic_DNA"/>
</dbReference>
<gene>
    <name evidence="1" type="ORF">CCM_08371</name>
</gene>
<dbReference type="VEuPathDB" id="FungiDB:CCM_08371"/>
<sequence>MLYIVSPYYNYKTSLRVVAVLLHIDFEYKVIEWKLTTPTFNLLQLVGETNYYPASLFSQNVTSAATLASGSNKVCFYGEIYSDNSQTTYDMGVWIFSLARNKQGGVHAEHVVREGCKVIFSAVQDMEVRLAIERCCPYPNISPDSIPAQTTSQISITDYYDAVIGLISEQ</sequence>
<proteinExistence type="predicted"/>
<protein>
    <submittedName>
        <fullName evidence="1">Uncharacterized protein</fullName>
    </submittedName>
</protein>
<keyword evidence="2" id="KW-1185">Reference proteome</keyword>
<dbReference type="InParanoid" id="G3JR32"/>